<proteinExistence type="predicted"/>
<accession>A0A3N1DAV8</accession>
<feature type="chain" id="PRO_5039554048" description="Small secreted protein" evidence="1">
    <location>
        <begin position="20"/>
        <end position="129"/>
    </location>
</feature>
<organism evidence="2 3">
    <name type="scientific">Actinocorallia herbida</name>
    <dbReference type="NCBI Taxonomy" id="58109"/>
    <lineage>
        <taxon>Bacteria</taxon>
        <taxon>Bacillati</taxon>
        <taxon>Actinomycetota</taxon>
        <taxon>Actinomycetes</taxon>
        <taxon>Streptosporangiales</taxon>
        <taxon>Thermomonosporaceae</taxon>
        <taxon>Actinocorallia</taxon>
    </lineage>
</organism>
<feature type="signal peptide" evidence="1">
    <location>
        <begin position="1"/>
        <end position="19"/>
    </location>
</feature>
<gene>
    <name evidence="2" type="ORF">EDD29_8373</name>
</gene>
<protein>
    <recommendedName>
        <fullName evidence="4">Small secreted protein</fullName>
    </recommendedName>
</protein>
<reference evidence="2 3" key="1">
    <citation type="submission" date="2018-11" db="EMBL/GenBank/DDBJ databases">
        <title>Sequencing the genomes of 1000 actinobacteria strains.</title>
        <authorList>
            <person name="Klenk H.-P."/>
        </authorList>
    </citation>
    <scope>NUCLEOTIDE SEQUENCE [LARGE SCALE GENOMIC DNA]</scope>
    <source>
        <strain evidence="2 3">DSM 44254</strain>
    </source>
</reference>
<dbReference type="RefSeq" id="WP_123669569.1">
    <property type="nucleotide sequence ID" value="NZ_RJKE01000001.1"/>
</dbReference>
<dbReference type="AlphaFoldDB" id="A0A3N1DAV8"/>
<dbReference type="EMBL" id="RJKE01000001">
    <property type="protein sequence ID" value="ROO90639.1"/>
    <property type="molecule type" value="Genomic_DNA"/>
</dbReference>
<sequence>MRLRSVLVAAALVPLAACSGGGGSTDHATACDGYKTAINTLGTTQVGVDFSDPSTLTGPYNDAADEIRKIASDAADERVEKVGDQIADALDQVVEAAKSGSSADRPSLTASGRLADAVSAMERECGPIS</sequence>
<evidence type="ECO:0000313" key="2">
    <source>
        <dbReference type="EMBL" id="ROO90639.1"/>
    </source>
</evidence>
<name>A0A3N1DAV8_9ACTN</name>
<evidence type="ECO:0008006" key="4">
    <source>
        <dbReference type="Google" id="ProtNLM"/>
    </source>
</evidence>
<dbReference type="Proteomes" id="UP000272400">
    <property type="component" value="Unassembled WGS sequence"/>
</dbReference>
<evidence type="ECO:0000313" key="3">
    <source>
        <dbReference type="Proteomes" id="UP000272400"/>
    </source>
</evidence>
<evidence type="ECO:0000256" key="1">
    <source>
        <dbReference type="SAM" id="SignalP"/>
    </source>
</evidence>
<comment type="caution">
    <text evidence="2">The sequence shown here is derived from an EMBL/GenBank/DDBJ whole genome shotgun (WGS) entry which is preliminary data.</text>
</comment>
<keyword evidence="3" id="KW-1185">Reference proteome</keyword>
<keyword evidence="1" id="KW-0732">Signal</keyword>